<sequence>MNAEIIMEFSEEEAAIGLEEDAVKPFQPSPSSSSPETLVEQIENLKFNEEEKQRDEEKSEGEFLERESKICDEGNEKSEGFRYPVRPGEPDCAYFLRTGLCGYGSKCKFNHPTTRNSLAQGTMWGPSETIQAGERKETKACLQGEGQLKCKYYSMPSGCKYGKSCKYGHRRENSGEEQVELNFLGLPIRPGEKECPFYLRTGCCKYSANCRFHHPEPVSVPANYLAARFEKDGYREGLASGKLKSPKVPFSLQRTSVELSSSLDASSPSYVPRILLPHQVFHTSKLSTEYGEYQAPAVAPFTPDSDWSKQETPATDLDCRPPKADDLAHHHAQTELYPERAGQPECQYFMKHGECKFGLSCKFSHPKTRCSKASVAILSPLGLPLRKVVIPVVILIHMSLFHVIQDQPICAHYDMYGICKYGPACKFDHPMKFNHSASTTAKSCTHSSSVDAPGAVKLSSGNALLQQS</sequence>
<comment type="caution">
    <text evidence="1">The sequence shown here is derived from an EMBL/GenBank/DDBJ whole genome shotgun (WGS) entry which is preliminary data.</text>
</comment>
<reference evidence="2" key="1">
    <citation type="journal article" date="2022" name="Nat. Commun.">
        <title>Chromosome evolution and the genetic basis of agronomically important traits in greater yam.</title>
        <authorList>
            <person name="Bredeson J.V."/>
            <person name="Lyons J.B."/>
            <person name="Oniyinde I.O."/>
            <person name="Okereke N.R."/>
            <person name="Kolade O."/>
            <person name="Nnabue I."/>
            <person name="Nwadili C.O."/>
            <person name="Hribova E."/>
            <person name="Parker M."/>
            <person name="Nwogha J."/>
            <person name="Shu S."/>
            <person name="Carlson J."/>
            <person name="Kariba R."/>
            <person name="Muthemba S."/>
            <person name="Knop K."/>
            <person name="Barton G.J."/>
            <person name="Sherwood A.V."/>
            <person name="Lopez-Montes A."/>
            <person name="Asiedu R."/>
            <person name="Jamnadass R."/>
            <person name="Muchugi A."/>
            <person name="Goodstein D."/>
            <person name="Egesi C.N."/>
            <person name="Featherston J."/>
            <person name="Asfaw A."/>
            <person name="Simpson G.G."/>
            <person name="Dolezel J."/>
            <person name="Hendre P.S."/>
            <person name="Van Deynze A."/>
            <person name="Kumar P.L."/>
            <person name="Obidiegwu J.E."/>
            <person name="Bhattacharjee R."/>
            <person name="Rokhsar D.S."/>
        </authorList>
    </citation>
    <scope>NUCLEOTIDE SEQUENCE [LARGE SCALE GENOMIC DNA]</scope>
    <source>
        <strain evidence="2">cv. TDa95/00328</strain>
    </source>
</reference>
<dbReference type="EMBL" id="CM037024">
    <property type="protein sequence ID" value="KAH7664257.1"/>
    <property type="molecule type" value="Genomic_DNA"/>
</dbReference>
<keyword evidence="2" id="KW-1185">Reference proteome</keyword>
<protein>
    <submittedName>
        <fullName evidence="1">CCCH-type Zn-finger protein</fullName>
    </submittedName>
</protein>
<name>A0ACB7UUE2_DIOAL</name>
<gene>
    <name evidence="1" type="ORF">IHE45_14G109200</name>
</gene>
<accession>A0ACB7UUE2</accession>
<dbReference type="Proteomes" id="UP000827976">
    <property type="component" value="Chromosome 14"/>
</dbReference>
<organism evidence="1 2">
    <name type="scientific">Dioscorea alata</name>
    <name type="common">Purple yam</name>
    <dbReference type="NCBI Taxonomy" id="55571"/>
    <lineage>
        <taxon>Eukaryota</taxon>
        <taxon>Viridiplantae</taxon>
        <taxon>Streptophyta</taxon>
        <taxon>Embryophyta</taxon>
        <taxon>Tracheophyta</taxon>
        <taxon>Spermatophyta</taxon>
        <taxon>Magnoliopsida</taxon>
        <taxon>Liliopsida</taxon>
        <taxon>Dioscoreales</taxon>
        <taxon>Dioscoreaceae</taxon>
        <taxon>Dioscorea</taxon>
    </lineage>
</organism>
<proteinExistence type="predicted"/>
<evidence type="ECO:0000313" key="1">
    <source>
        <dbReference type="EMBL" id="KAH7664257.1"/>
    </source>
</evidence>
<evidence type="ECO:0000313" key="2">
    <source>
        <dbReference type="Proteomes" id="UP000827976"/>
    </source>
</evidence>